<evidence type="ECO:0000313" key="1">
    <source>
        <dbReference type="EMBL" id="EAR21421.1"/>
    </source>
</evidence>
<dbReference type="EMBL" id="AAOF01000009">
    <property type="protein sequence ID" value="EAR21421.1"/>
    <property type="molecule type" value="Genomic_DNA"/>
</dbReference>
<dbReference type="Proteomes" id="UP000003374">
    <property type="component" value="Unassembled WGS sequence"/>
</dbReference>
<gene>
    <name evidence="1" type="ORF">NB231_13541</name>
</gene>
<dbReference type="eggNOG" id="ENOG5032SZG">
    <property type="taxonomic scope" value="Bacteria"/>
</dbReference>
<evidence type="ECO:0000313" key="2">
    <source>
        <dbReference type="Proteomes" id="UP000003374"/>
    </source>
</evidence>
<sequence>MVRAVTLEEFAEHSQAFQDTAGVSTNNRSLGFVPAFLDTCTDIVYISRNANGTLSPCHCLDGLPDALVTRRDSAGHALAVKVSVIAGFERGGCFFTREQAALFAATEEL</sequence>
<dbReference type="STRING" id="314278.NB231_13541"/>
<dbReference type="HOGENOM" id="CLU_149303_0_0_6"/>
<protein>
    <submittedName>
        <fullName evidence="1">Uncharacterized protein</fullName>
    </submittedName>
</protein>
<name>A4BSG1_9GAMM</name>
<organism evidence="1 2">
    <name type="scientific">Nitrococcus mobilis Nb-231</name>
    <dbReference type="NCBI Taxonomy" id="314278"/>
    <lineage>
        <taxon>Bacteria</taxon>
        <taxon>Pseudomonadati</taxon>
        <taxon>Pseudomonadota</taxon>
        <taxon>Gammaproteobacteria</taxon>
        <taxon>Chromatiales</taxon>
        <taxon>Ectothiorhodospiraceae</taxon>
        <taxon>Nitrococcus</taxon>
    </lineage>
</organism>
<accession>A4BSG1</accession>
<proteinExistence type="predicted"/>
<comment type="caution">
    <text evidence="1">The sequence shown here is derived from an EMBL/GenBank/DDBJ whole genome shotgun (WGS) entry which is preliminary data.</text>
</comment>
<dbReference type="RefSeq" id="WP_005003505.1">
    <property type="nucleotide sequence ID" value="NZ_CH672427.1"/>
</dbReference>
<reference evidence="1 2" key="1">
    <citation type="submission" date="2006-02" db="EMBL/GenBank/DDBJ databases">
        <authorList>
            <person name="Waterbury J."/>
            <person name="Ferriera S."/>
            <person name="Johnson J."/>
            <person name="Kravitz S."/>
            <person name="Halpern A."/>
            <person name="Remington K."/>
            <person name="Beeson K."/>
            <person name="Tran B."/>
            <person name="Rogers Y.-H."/>
            <person name="Friedman R."/>
            <person name="Venter J.C."/>
        </authorList>
    </citation>
    <scope>NUCLEOTIDE SEQUENCE [LARGE SCALE GENOMIC DNA]</scope>
    <source>
        <strain evidence="1 2">Nb-231</strain>
    </source>
</reference>
<dbReference type="AlphaFoldDB" id="A4BSG1"/>
<keyword evidence="2" id="KW-1185">Reference proteome</keyword>
<dbReference type="OrthoDB" id="5795260at2"/>